<keyword evidence="3" id="KW-1185">Reference proteome</keyword>
<evidence type="ECO:0000256" key="2">
    <source>
        <dbReference type="SAM" id="SignalP"/>
    </source>
</evidence>
<name>A0A915ELE9_9BILA</name>
<evidence type="ECO:0000256" key="1">
    <source>
        <dbReference type="SAM" id="MobiDB-lite"/>
    </source>
</evidence>
<dbReference type="AlphaFoldDB" id="A0A915ELE9"/>
<dbReference type="PANTHER" id="PTHR14735:SF1">
    <property type="entry name" value="COILED-COIL DOMAIN-CONTAINING PROTEIN 134"/>
    <property type="match status" value="1"/>
</dbReference>
<reference evidence="4" key="1">
    <citation type="submission" date="2022-11" db="UniProtKB">
        <authorList>
            <consortium name="WormBaseParasite"/>
        </authorList>
    </citation>
    <scope>IDENTIFICATION</scope>
</reference>
<sequence length="230" mass="26644">MKCLEFCLTFLACLYLCSAKLEEGDVNVKKDVHSLKDETFKISDNKIYEQLLQLRRSEQSRAVQSVLAIDDRKRQKMVLNELLYKMKNVLVTSRSVVLAQQDFNTTNKQLPVDEQLKDVVSKIIESTAFLSEFTLYFPNLWGTKFLARMNNSEKFTHGQLVSLAAQELSIIQKQDDYVNPYQPQKKPKEEIEWEATQKLRHFQEQKKAYKAAEGKTKKKKNGPGLSKTDL</sequence>
<protein>
    <submittedName>
        <fullName evidence="4">Coiled-coil domain-containing protein</fullName>
    </submittedName>
</protein>
<keyword evidence="2" id="KW-0732">Signal</keyword>
<accession>A0A915ELE9</accession>
<evidence type="ECO:0000313" key="3">
    <source>
        <dbReference type="Proteomes" id="UP000887574"/>
    </source>
</evidence>
<proteinExistence type="predicted"/>
<evidence type="ECO:0000313" key="4">
    <source>
        <dbReference type="WBParaSite" id="jg6621"/>
    </source>
</evidence>
<feature type="chain" id="PRO_5037018628" evidence="2">
    <location>
        <begin position="20"/>
        <end position="230"/>
    </location>
</feature>
<organism evidence="3 4">
    <name type="scientific">Ditylenchus dipsaci</name>
    <dbReference type="NCBI Taxonomy" id="166011"/>
    <lineage>
        <taxon>Eukaryota</taxon>
        <taxon>Metazoa</taxon>
        <taxon>Ecdysozoa</taxon>
        <taxon>Nematoda</taxon>
        <taxon>Chromadorea</taxon>
        <taxon>Rhabditida</taxon>
        <taxon>Tylenchina</taxon>
        <taxon>Tylenchomorpha</taxon>
        <taxon>Sphaerularioidea</taxon>
        <taxon>Anguinidae</taxon>
        <taxon>Anguininae</taxon>
        <taxon>Ditylenchus</taxon>
    </lineage>
</organism>
<dbReference type="WBParaSite" id="jg6621">
    <property type="protein sequence ID" value="jg6621"/>
    <property type="gene ID" value="jg6621"/>
</dbReference>
<feature type="region of interest" description="Disordered" evidence="1">
    <location>
        <begin position="206"/>
        <end position="230"/>
    </location>
</feature>
<dbReference type="Proteomes" id="UP000887574">
    <property type="component" value="Unplaced"/>
</dbReference>
<dbReference type="Pfam" id="PF15002">
    <property type="entry name" value="ERK-JNK_inhib"/>
    <property type="match status" value="1"/>
</dbReference>
<dbReference type="InterPro" id="IPR026321">
    <property type="entry name" value="CC134"/>
</dbReference>
<dbReference type="PANTHER" id="PTHR14735">
    <property type="entry name" value="COILED-COIL DOMAIN-CONTAINING PROTEIN 134"/>
    <property type="match status" value="1"/>
</dbReference>
<feature type="compositionally biased region" description="Basic and acidic residues" evidence="1">
    <location>
        <begin position="206"/>
        <end position="215"/>
    </location>
</feature>
<feature type="signal peptide" evidence="2">
    <location>
        <begin position="1"/>
        <end position="19"/>
    </location>
</feature>